<evidence type="ECO:0000313" key="3">
    <source>
        <dbReference type="Proteomes" id="UP000799428"/>
    </source>
</evidence>
<dbReference type="EMBL" id="MU005764">
    <property type="protein sequence ID" value="KAF2715526.1"/>
    <property type="molecule type" value="Genomic_DNA"/>
</dbReference>
<dbReference type="AlphaFoldDB" id="A0A6G1KRK7"/>
<dbReference type="OrthoDB" id="3795413at2759"/>
<accession>A0A6G1KRK7</accession>
<proteinExistence type="predicted"/>
<gene>
    <name evidence="2" type="ORF">K504DRAFT_28564</name>
</gene>
<dbReference type="Proteomes" id="UP000799428">
    <property type="component" value="Unassembled WGS sequence"/>
</dbReference>
<name>A0A6G1KRK7_9PLEO</name>
<protein>
    <submittedName>
        <fullName evidence="2">Uncharacterized protein</fullName>
    </submittedName>
</protein>
<evidence type="ECO:0000313" key="2">
    <source>
        <dbReference type="EMBL" id="KAF2715526.1"/>
    </source>
</evidence>
<organism evidence="2 3">
    <name type="scientific">Pleomassaria siparia CBS 279.74</name>
    <dbReference type="NCBI Taxonomy" id="1314801"/>
    <lineage>
        <taxon>Eukaryota</taxon>
        <taxon>Fungi</taxon>
        <taxon>Dikarya</taxon>
        <taxon>Ascomycota</taxon>
        <taxon>Pezizomycotina</taxon>
        <taxon>Dothideomycetes</taxon>
        <taxon>Pleosporomycetidae</taxon>
        <taxon>Pleosporales</taxon>
        <taxon>Pleomassariaceae</taxon>
        <taxon>Pleomassaria</taxon>
    </lineage>
</organism>
<evidence type="ECO:0000256" key="1">
    <source>
        <dbReference type="SAM" id="MobiDB-lite"/>
    </source>
</evidence>
<keyword evidence="3" id="KW-1185">Reference proteome</keyword>
<sequence length="345" mass="40077">MRTSTEKEVNFLAASDGIVTSVQELGARPSTHDFEAAATKSHNLSSPKRFITRYSNRVKKAREDLIEKSSKLQSRRLGNALRKSLPRELRDLIYASYLNTNPIDWYRLVYNTYWNRASFCTGKYLPHFILYNYPGRDTAREVGQVAFRMGLFQLRDHAGVLQLRHFLEYDHLRLGLVPGDLIRNIVISIDVIFPFEKNAINLEDKSSYPSETLGPRLGRIRSNLDALANLRLKRNFNLQLKFGERSNAAIVLHILHMFLPAYRHLKDNKANITVNYARRFGRNKPVISLNSLMELPIKEWRTRMMEECIKVSTLNKTEISWTEKMLLGRPEEEEEEEEEEEDSDG</sequence>
<feature type="compositionally biased region" description="Acidic residues" evidence="1">
    <location>
        <begin position="331"/>
        <end position="345"/>
    </location>
</feature>
<feature type="region of interest" description="Disordered" evidence="1">
    <location>
        <begin position="325"/>
        <end position="345"/>
    </location>
</feature>
<reference evidence="2" key="1">
    <citation type="journal article" date="2020" name="Stud. Mycol.">
        <title>101 Dothideomycetes genomes: a test case for predicting lifestyles and emergence of pathogens.</title>
        <authorList>
            <person name="Haridas S."/>
            <person name="Albert R."/>
            <person name="Binder M."/>
            <person name="Bloem J."/>
            <person name="Labutti K."/>
            <person name="Salamov A."/>
            <person name="Andreopoulos B."/>
            <person name="Baker S."/>
            <person name="Barry K."/>
            <person name="Bills G."/>
            <person name="Bluhm B."/>
            <person name="Cannon C."/>
            <person name="Castanera R."/>
            <person name="Culley D."/>
            <person name="Daum C."/>
            <person name="Ezra D."/>
            <person name="Gonzalez J."/>
            <person name="Henrissat B."/>
            <person name="Kuo A."/>
            <person name="Liang C."/>
            <person name="Lipzen A."/>
            <person name="Lutzoni F."/>
            <person name="Magnuson J."/>
            <person name="Mondo S."/>
            <person name="Nolan M."/>
            <person name="Ohm R."/>
            <person name="Pangilinan J."/>
            <person name="Park H.-J."/>
            <person name="Ramirez L."/>
            <person name="Alfaro M."/>
            <person name="Sun H."/>
            <person name="Tritt A."/>
            <person name="Yoshinaga Y."/>
            <person name="Zwiers L.-H."/>
            <person name="Turgeon B."/>
            <person name="Goodwin S."/>
            <person name="Spatafora J."/>
            <person name="Crous P."/>
            <person name="Grigoriev I."/>
        </authorList>
    </citation>
    <scope>NUCLEOTIDE SEQUENCE</scope>
    <source>
        <strain evidence="2">CBS 279.74</strain>
    </source>
</reference>